<name>A0A1M5IFF3_9FLAO</name>
<keyword evidence="3" id="KW-1185">Reference proteome</keyword>
<dbReference type="Pfam" id="PF03432">
    <property type="entry name" value="Relaxase"/>
    <property type="match status" value="1"/>
</dbReference>
<dbReference type="RefSeq" id="WP_072961646.1">
    <property type="nucleotide sequence ID" value="NZ_FQUT01000012.1"/>
</dbReference>
<dbReference type="Proteomes" id="UP000184518">
    <property type="component" value="Unassembled WGS sequence"/>
</dbReference>
<dbReference type="AlphaFoldDB" id="A0A1M5IFF3"/>
<gene>
    <name evidence="2" type="ORF">SAMN05443633_112112</name>
</gene>
<protein>
    <submittedName>
        <fullName evidence="2">Relaxase/Mobilisation nuclease domain-containing protein</fullName>
    </submittedName>
</protein>
<dbReference type="NCBIfam" id="NF041325">
    <property type="entry name" value="Bacteroid_MobB"/>
    <property type="match status" value="1"/>
</dbReference>
<dbReference type="OrthoDB" id="915634at2"/>
<reference evidence="3" key="1">
    <citation type="submission" date="2016-11" db="EMBL/GenBank/DDBJ databases">
        <authorList>
            <person name="Varghese N."/>
            <person name="Submissions S."/>
        </authorList>
    </citation>
    <scope>NUCLEOTIDE SEQUENCE [LARGE SCALE GENOMIC DNA]</scope>
    <source>
        <strain evidence="3">DSM 27619</strain>
    </source>
</reference>
<dbReference type="EMBL" id="FQUT01000012">
    <property type="protein sequence ID" value="SHG26819.1"/>
    <property type="molecule type" value="Genomic_DNA"/>
</dbReference>
<sequence>MIAKIGHGTKIYGVLIYNHSKVLAGNAEILQMHQMLQTPSGEYTTGQLLSSFLPFFALNKKTEKTALHISINPDPKDIVTDEDYIKIADEYMTKLGYGNQPYVVFKHNDIDRTHIHIVSTVIDHEGNKISDSFEKKRSMEICRELEKKYSLIPADEKKVSKESILHPVVYTQRNIKTQIASVVRYLPKYYNFQSLGGYNALLSLFNITAEQVKNEYNGELKEGVVYFALDKNGNKTSNPFKSSLFGKQAGLSALRVNFENSKKISHETRQLTRKLIDLALKNTVSEQDFKKYLIELGINTVIRRNEQGRLYGITFIDHNTRNVYNGSHLGKQYSANVFHERFTQNQTTEKKQPTLAASSDHSARATSLKEDVHPFFDFMLDSPSFFVGWGLLDSILLDNLVEDPEEQAFEFEMKKKKKKRRNRN</sequence>
<accession>A0A1M5IFF3</accession>
<dbReference type="InterPro" id="IPR005094">
    <property type="entry name" value="Endonuclease_MobA/VirD2"/>
</dbReference>
<feature type="domain" description="MobA/VirD2-like nuclease" evidence="1">
    <location>
        <begin position="47"/>
        <end position="151"/>
    </location>
</feature>
<proteinExistence type="predicted"/>
<evidence type="ECO:0000313" key="3">
    <source>
        <dbReference type="Proteomes" id="UP000184518"/>
    </source>
</evidence>
<organism evidence="2 3">
    <name type="scientific">Chryseobacterium arachidis</name>
    <dbReference type="NCBI Taxonomy" id="1416778"/>
    <lineage>
        <taxon>Bacteria</taxon>
        <taxon>Pseudomonadati</taxon>
        <taxon>Bacteroidota</taxon>
        <taxon>Flavobacteriia</taxon>
        <taxon>Flavobacteriales</taxon>
        <taxon>Weeksellaceae</taxon>
        <taxon>Chryseobacterium group</taxon>
        <taxon>Chryseobacterium</taxon>
    </lineage>
</organism>
<evidence type="ECO:0000313" key="2">
    <source>
        <dbReference type="EMBL" id="SHG26819.1"/>
    </source>
</evidence>
<evidence type="ECO:0000259" key="1">
    <source>
        <dbReference type="Pfam" id="PF03432"/>
    </source>
</evidence>
<dbReference type="STRING" id="1416778.SAMN05443633_112112"/>